<dbReference type="SMART" id="SM00448">
    <property type="entry name" value="REC"/>
    <property type="match status" value="1"/>
</dbReference>
<comment type="caution">
    <text evidence="10">The sequence shown here is derived from an EMBL/GenBank/DDBJ whole genome shotgun (WGS) entry which is preliminary data.</text>
</comment>
<feature type="domain" description="OmpR/PhoB-type" evidence="9">
    <location>
        <begin position="124"/>
        <end position="224"/>
    </location>
</feature>
<dbReference type="InterPro" id="IPR039420">
    <property type="entry name" value="WalR-like"/>
</dbReference>
<dbReference type="CDD" id="cd00383">
    <property type="entry name" value="trans_reg_C"/>
    <property type="match status" value="1"/>
</dbReference>
<feature type="domain" description="Response regulatory" evidence="8">
    <location>
        <begin position="2"/>
        <end position="116"/>
    </location>
</feature>
<dbReference type="eggNOG" id="COG0745">
    <property type="taxonomic scope" value="Bacteria"/>
</dbReference>
<protein>
    <submittedName>
        <fullName evidence="10">Two-component system response regulator</fullName>
    </submittedName>
</protein>
<dbReference type="AlphaFoldDB" id="L8JPC7"/>
<evidence type="ECO:0000313" key="11">
    <source>
        <dbReference type="Proteomes" id="UP000011135"/>
    </source>
</evidence>
<gene>
    <name evidence="10" type="ORF">C900_04123</name>
</gene>
<dbReference type="SUPFAM" id="SSF52172">
    <property type="entry name" value="CheY-like"/>
    <property type="match status" value="1"/>
</dbReference>
<dbReference type="PANTHER" id="PTHR48111:SF22">
    <property type="entry name" value="REGULATOR OF RPOS"/>
    <property type="match status" value="1"/>
</dbReference>
<dbReference type="SMART" id="SM00862">
    <property type="entry name" value="Trans_reg_C"/>
    <property type="match status" value="1"/>
</dbReference>
<dbReference type="InterPro" id="IPR001867">
    <property type="entry name" value="OmpR/PhoB-type_DNA-bd"/>
</dbReference>
<organism evidence="10 11">
    <name type="scientific">Fulvivirga imtechensis AK7</name>
    <dbReference type="NCBI Taxonomy" id="1237149"/>
    <lineage>
        <taxon>Bacteria</taxon>
        <taxon>Pseudomonadati</taxon>
        <taxon>Bacteroidota</taxon>
        <taxon>Cytophagia</taxon>
        <taxon>Cytophagales</taxon>
        <taxon>Fulvivirgaceae</taxon>
        <taxon>Fulvivirga</taxon>
    </lineage>
</organism>
<dbReference type="GO" id="GO:0032993">
    <property type="term" value="C:protein-DNA complex"/>
    <property type="evidence" value="ECO:0007669"/>
    <property type="project" value="TreeGrafter"/>
</dbReference>
<dbReference type="GO" id="GO:0000156">
    <property type="term" value="F:phosphorelay response regulator activity"/>
    <property type="evidence" value="ECO:0007669"/>
    <property type="project" value="TreeGrafter"/>
</dbReference>
<keyword evidence="2" id="KW-0902">Two-component regulatory system</keyword>
<dbReference type="STRING" id="1237149.C900_04123"/>
<keyword evidence="11" id="KW-1185">Reference proteome</keyword>
<dbReference type="InterPro" id="IPR011006">
    <property type="entry name" value="CheY-like_superfamily"/>
</dbReference>
<evidence type="ECO:0000256" key="6">
    <source>
        <dbReference type="PROSITE-ProRule" id="PRU00169"/>
    </source>
</evidence>
<dbReference type="Gene3D" id="1.10.10.10">
    <property type="entry name" value="Winged helix-like DNA-binding domain superfamily/Winged helix DNA-binding domain"/>
    <property type="match status" value="1"/>
</dbReference>
<name>L8JPC7_9BACT</name>
<reference evidence="10 11" key="1">
    <citation type="submission" date="2012-12" db="EMBL/GenBank/DDBJ databases">
        <title>Genome assembly of Fulvivirga imtechensis AK7.</title>
        <authorList>
            <person name="Nupur N."/>
            <person name="Khatri I."/>
            <person name="Kumar R."/>
            <person name="Subramanian S."/>
            <person name="Pinnaka A."/>
        </authorList>
    </citation>
    <scope>NUCLEOTIDE SEQUENCE [LARGE SCALE GENOMIC DNA]</scope>
    <source>
        <strain evidence="10 11">AK7</strain>
    </source>
</reference>
<feature type="modified residue" description="4-aspartylphosphate" evidence="6">
    <location>
        <position position="51"/>
    </location>
</feature>
<dbReference type="PATRIC" id="fig|1237149.3.peg.3886"/>
<dbReference type="GO" id="GO:0000976">
    <property type="term" value="F:transcription cis-regulatory region binding"/>
    <property type="evidence" value="ECO:0007669"/>
    <property type="project" value="TreeGrafter"/>
</dbReference>
<sequence length="227" mass="25978">MKLLVVEDQAELANNITSYLSKEGYVCEWCSGYHQAIEKLAGFDYDIVLLDLMLPDGDGLDILRFLKKEYPDTGVLILSAKNALDDKIHGLDLGADDYLPKPFHLSELNARLKAIYRRRHLGGTHDVVFNEITINTETMEVTVNGKPLDLTRKEYEMLLYMVVNKSRVLTKQSIAEHLWGDYMDSVDSFDFVYQHIKNLRKKIVQAGGRDYIQTMYGSGYKFNPQVS</sequence>
<dbReference type="PANTHER" id="PTHR48111">
    <property type="entry name" value="REGULATOR OF RPOS"/>
    <property type="match status" value="1"/>
</dbReference>
<evidence type="ECO:0000256" key="3">
    <source>
        <dbReference type="ARBA" id="ARBA00023015"/>
    </source>
</evidence>
<dbReference type="InterPro" id="IPR036388">
    <property type="entry name" value="WH-like_DNA-bd_sf"/>
</dbReference>
<evidence type="ECO:0000256" key="7">
    <source>
        <dbReference type="PROSITE-ProRule" id="PRU01091"/>
    </source>
</evidence>
<evidence type="ECO:0000256" key="4">
    <source>
        <dbReference type="ARBA" id="ARBA00023125"/>
    </source>
</evidence>
<dbReference type="Pfam" id="PF00072">
    <property type="entry name" value="Response_reg"/>
    <property type="match status" value="1"/>
</dbReference>
<keyword evidence="5" id="KW-0804">Transcription</keyword>
<dbReference type="GO" id="GO:0006355">
    <property type="term" value="P:regulation of DNA-templated transcription"/>
    <property type="evidence" value="ECO:0007669"/>
    <property type="project" value="InterPro"/>
</dbReference>
<keyword evidence="4 7" id="KW-0238">DNA-binding</keyword>
<evidence type="ECO:0000256" key="5">
    <source>
        <dbReference type="ARBA" id="ARBA00023163"/>
    </source>
</evidence>
<dbReference type="Proteomes" id="UP000011135">
    <property type="component" value="Unassembled WGS sequence"/>
</dbReference>
<dbReference type="Gene3D" id="3.40.50.2300">
    <property type="match status" value="1"/>
</dbReference>
<dbReference type="CDD" id="cd17624">
    <property type="entry name" value="REC_OmpR_PmrA-like"/>
    <property type="match status" value="1"/>
</dbReference>
<evidence type="ECO:0000259" key="9">
    <source>
        <dbReference type="PROSITE" id="PS51755"/>
    </source>
</evidence>
<keyword evidence="1 6" id="KW-0597">Phosphoprotein</keyword>
<dbReference type="InterPro" id="IPR001789">
    <property type="entry name" value="Sig_transdc_resp-reg_receiver"/>
</dbReference>
<dbReference type="PROSITE" id="PS50110">
    <property type="entry name" value="RESPONSE_REGULATORY"/>
    <property type="match status" value="1"/>
</dbReference>
<dbReference type="RefSeq" id="WP_009581550.1">
    <property type="nucleotide sequence ID" value="NZ_AMZN01000059.1"/>
</dbReference>
<evidence type="ECO:0000313" key="10">
    <source>
        <dbReference type="EMBL" id="ELR70063.1"/>
    </source>
</evidence>
<dbReference type="GO" id="GO:0005829">
    <property type="term" value="C:cytosol"/>
    <property type="evidence" value="ECO:0007669"/>
    <property type="project" value="TreeGrafter"/>
</dbReference>
<dbReference type="OrthoDB" id="5343479at2"/>
<dbReference type="PROSITE" id="PS51755">
    <property type="entry name" value="OMPR_PHOB"/>
    <property type="match status" value="1"/>
</dbReference>
<dbReference type="Pfam" id="PF00486">
    <property type="entry name" value="Trans_reg_C"/>
    <property type="match status" value="1"/>
</dbReference>
<dbReference type="Gene3D" id="6.10.250.690">
    <property type="match status" value="1"/>
</dbReference>
<evidence type="ECO:0000259" key="8">
    <source>
        <dbReference type="PROSITE" id="PS50110"/>
    </source>
</evidence>
<dbReference type="EMBL" id="AMZN01000059">
    <property type="protein sequence ID" value="ELR70063.1"/>
    <property type="molecule type" value="Genomic_DNA"/>
</dbReference>
<evidence type="ECO:0000256" key="2">
    <source>
        <dbReference type="ARBA" id="ARBA00023012"/>
    </source>
</evidence>
<keyword evidence="3" id="KW-0805">Transcription regulation</keyword>
<proteinExistence type="predicted"/>
<feature type="DNA-binding region" description="OmpR/PhoB-type" evidence="7">
    <location>
        <begin position="124"/>
        <end position="224"/>
    </location>
</feature>
<evidence type="ECO:0000256" key="1">
    <source>
        <dbReference type="ARBA" id="ARBA00022553"/>
    </source>
</evidence>
<accession>L8JPC7</accession>